<accession>A0ABD3A9Z1</accession>
<dbReference type="EMBL" id="JBJUIK010000004">
    <property type="protein sequence ID" value="KAL3528507.1"/>
    <property type="molecule type" value="Genomic_DNA"/>
</dbReference>
<dbReference type="AlphaFoldDB" id="A0ABD3A9Z1"/>
<feature type="transmembrane region" description="Helical" evidence="1">
    <location>
        <begin position="217"/>
        <end position="239"/>
    </location>
</feature>
<comment type="caution">
    <text evidence="2">The sequence shown here is derived from an EMBL/GenBank/DDBJ whole genome shotgun (WGS) entry which is preliminary data.</text>
</comment>
<reference evidence="2 3" key="1">
    <citation type="submission" date="2024-11" db="EMBL/GenBank/DDBJ databases">
        <title>A near-complete genome assembly of Cinchona calisaya.</title>
        <authorList>
            <person name="Lian D.C."/>
            <person name="Zhao X.W."/>
            <person name="Wei L."/>
        </authorList>
    </citation>
    <scope>NUCLEOTIDE SEQUENCE [LARGE SCALE GENOMIC DNA]</scope>
    <source>
        <tissue evidence="2">Nenye</tissue>
    </source>
</reference>
<proteinExistence type="predicted"/>
<dbReference type="Proteomes" id="UP001630127">
    <property type="component" value="Unassembled WGS sequence"/>
</dbReference>
<feature type="transmembrane region" description="Helical" evidence="1">
    <location>
        <begin position="251"/>
        <end position="278"/>
    </location>
</feature>
<keyword evidence="1" id="KW-1133">Transmembrane helix</keyword>
<keyword evidence="1" id="KW-0472">Membrane</keyword>
<gene>
    <name evidence="2" type="ORF">ACH5RR_007829</name>
</gene>
<feature type="transmembrane region" description="Helical" evidence="1">
    <location>
        <begin position="74"/>
        <end position="96"/>
    </location>
</feature>
<evidence type="ECO:0000313" key="2">
    <source>
        <dbReference type="EMBL" id="KAL3528507.1"/>
    </source>
</evidence>
<dbReference type="PANTHER" id="PTHR33133:SF27">
    <property type="entry name" value="G-PROTEIN COUPLED RECEPTORS FAMILY 1 PROFILE DOMAIN-CONTAINING PROTEIN"/>
    <property type="match status" value="1"/>
</dbReference>
<evidence type="ECO:0000313" key="3">
    <source>
        <dbReference type="Proteomes" id="UP001630127"/>
    </source>
</evidence>
<feature type="transmembrane region" description="Helical" evidence="1">
    <location>
        <begin position="129"/>
        <end position="150"/>
    </location>
</feature>
<organism evidence="2 3">
    <name type="scientific">Cinchona calisaya</name>
    <dbReference type="NCBI Taxonomy" id="153742"/>
    <lineage>
        <taxon>Eukaryota</taxon>
        <taxon>Viridiplantae</taxon>
        <taxon>Streptophyta</taxon>
        <taxon>Embryophyta</taxon>
        <taxon>Tracheophyta</taxon>
        <taxon>Spermatophyta</taxon>
        <taxon>Magnoliopsida</taxon>
        <taxon>eudicotyledons</taxon>
        <taxon>Gunneridae</taxon>
        <taxon>Pentapetalae</taxon>
        <taxon>asterids</taxon>
        <taxon>lamiids</taxon>
        <taxon>Gentianales</taxon>
        <taxon>Rubiaceae</taxon>
        <taxon>Cinchonoideae</taxon>
        <taxon>Cinchoneae</taxon>
        <taxon>Cinchona</taxon>
    </lineage>
</organism>
<keyword evidence="3" id="KW-1185">Reference proteome</keyword>
<feature type="transmembrane region" description="Helical" evidence="1">
    <location>
        <begin position="162"/>
        <end position="180"/>
    </location>
</feature>
<evidence type="ECO:0000256" key="1">
    <source>
        <dbReference type="SAM" id="Phobius"/>
    </source>
</evidence>
<feature type="transmembrane region" description="Helical" evidence="1">
    <location>
        <begin position="21"/>
        <end position="44"/>
    </location>
</feature>
<sequence>MDVARNTITEASKLSHNNKMFMLRYIFLLLITPFFFIVLLHAIIVGPQMQKVEDGYETSSLDQKDVMNLVVLEIPFFLAFSVVWLFGTATTIVVAASAHANRGGNKSLADLKELMFACIKSKSKKIVYLWLYASLAIIIFGILFLAFFTLTEAIFGSNSTAAVAFSWASVSVAAVLYPYLASIYALGHVISVLEENCQGIRALEEARRLVNGRKMQSYLIMLFLTLLSIPIYILFYVTAMDDDDEFSFITGLPFMFVATAVFCLANFFIFVVFTSFYFEMKQSCGHILEMVDGIGYSPCTAFADTTST</sequence>
<keyword evidence="1" id="KW-0812">Transmembrane</keyword>
<name>A0ABD3A9Z1_9GENT</name>
<protein>
    <submittedName>
        <fullName evidence="2">Uncharacterized protein</fullName>
    </submittedName>
</protein>
<dbReference type="PANTHER" id="PTHR33133">
    <property type="entry name" value="OS08G0107100 PROTEIN-RELATED"/>
    <property type="match status" value="1"/>
</dbReference>